<reference evidence="1" key="1">
    <citation type="submission" date="2014-11" db="EMBL/GenBank/DDBJ databases">
        <authorList>
            <person name="Amaro Gonzalez C."/>
        </authorList>
    </citation>
    <scope>NUCLEOTIDE SEQUENCE</scope>
</reference>
<evidence type="ECO:0000313" key="1">
    <source>
        <dbReference type="EMBL" id="JAH10580.1"/>
    </source>
</evidence>
<protein>
    <submittedName>
        <fullName evidence="1">Uncharacterized protein</fullName>
    </submittedName>
</protein>
<dbReference type="AlphaFoldDB" id="A0A0E9Q2K6"/>
<name>A0A0E9Q2K6_ANGAN</name>
<reference evidence="1" key="2">
    <citation type="journal article" date="2015" name="Fish Shellfish Immunol.">
        <title>Early steps in the European eel (Anguilla anguilla)-Vibrio vulnificus interaction in the gills: Role of the RtxA13 toxin.</title>
        <authorList>
            <person name="Callol A."/>
            <person name="Pajuelo D."/>
            <person name="Ebbesson L."/>
            <person name="Teles M."/>
            <person name="MacKenzie S."/>
            <person name="Amaro C."/>
        </authorList>
    </citation>
    <scope>NUCLEOTIDE SEQUENCE</scope>
</reference>
<proteinExistence type="predicted"/>
<dbReference type="EMBL" id="GBXM01097997">
    <property type="protein sequence ID" value="JAH10580.1"/>
    <property type="molecule type" value="Transcribed_RNA"/>
</dbReference>
<accession>A0A0E9Q2K6</accession>
<sequence length="32" mass="3788">MCPFRKMLSRMRVSDPVWFEVSGFLCFASFVL</sequence>
<organism evidence="1">
    <name type="scientific">Anguilla anguilla</name>
    <name type="common">European freshwater eel</name>
    <name type="synonym">Muraena anguilla</name>
    <dbReference type="NCBI Taxonomy" id="7936"/>
    <lineage>
        <taxon>Eukaryota</taxon>
        <taxon>Metazoa</taxon>
        <taxon>Chordata</taxon>
        <taxon>Craniata</taxon>
        <taxon>Vertebrata</taxon>
        <taxon>Euteleostomi</taxon>
        <taxon>Actinopterygii</taxon>
        <taxon>Neopterygii</taxon>
        <taxon>Teleostei</taxon>
        <taxon>Anguilliformes</taxon>
        <taxon>Anguillidae</taxon>
        <taxon>Anguilla</taxon>
    </lineage>
</organism>